<dbReference type="PANTHER" id="PTHR11431">
    <property type="entry name" value="FERRITIN"/>
    <property type="match status" value="1"/>
</dbReference>
<evidence type="ECO:0000256" key="1">
    <source>
        <dbReference type="ARBA" id="ARBA00040044"/>
    </source>
</evidence>
<comment type="caution">
    <text evidence="7">The sequence shown here is derived from an EMBL/GenBank/DDBJ whole genome shotgun (WGS) entry which is preliminary data.</text>
</comment>
<evidence type="ECO:0000313" key="8">
    <source>
        <dbReference type="Proteomes" id="UP000308365"/>
    </source>
</evidence>
<feature type="binding site" evidence="5">
    <location>
        <position position="36"/>
    </location>
    <ligand>
        <name>Fe cation</name>
        <dbReference type="ChEBI" id="CHEBI:24875"/>
        <label>1</label>
    </ligand>
</feature>
<evidence type="ECO:0000256" key="4">
    <source>
        <dbReference type="ARBA" id="ARBA00047045"/>
    </source>
</evidence>
<evidence type="ECO:0000313" key="7">
    <source>
        <dbReference type="EMBL" id="TKC48662.1"/>
    </source>
</evidence>
<name>A0A4U1FFS6_MONMO</name>
<dbReference type="GO" id="GO:0044754">
    <property type="term" value="C:autolysosome"/>
    <property type="evidence" value="ECO:0007669"/>
    <property type="project" value="UniProtKB-SubCell"/>
</dbReference>
<dbReference type="GO" id="GO:0006879">
    <property type="term" value="P:intracellular iron ion homeostasis"/>
    <property type="evidence" value="ECO:0007669"/>
    <property type="project" value="InterPro"/>
</dbReference>
<dbReference type="GO" id="GO:0008198">
    <property type="term" value="F:ferrous iron binding"/>
    <property type="evidence" value="ECO:0007669"/>
    <property type="project" value="TreeGrafter"/>
</dbReference>
<dbReference type="InterPro" id="IPR012347">
    <property type="entry name" value="Ferritin-like"/>
</dbReference>
<dbReference type="SUPFAM" id="SSF47240">
    <property type="entry name" value="Ferritin-like"/>
    <property type="match status" value="1"/>
</dbReference>
<keyword evidence="5" id="KW-0479">Metal-binding</keyword>
<reference evidence="8" key="1">
    <citation type="journal article" date="2019" name="IScience">
        <title>Narwhal Genome Reveals Long-Term Low Genetic Diversity despite Current Large Abundance Size.</title>
        <authorList>
            <person name="Westbury M.V."/>
            <person name="Petersen B."/>
            <person name="Garde E."/>
            <person name="Heide-Jorgensen M.P."/>
            <person name="Lorenzen E.D."/>
        </authorList>
    </citation>
    <scope>NUCLEOTIDE SEQUENCE [LARGE SCALE GENOMIC DNA]</scope>
</reference>
<dbReference type="InterPro" id="IPR001519">
    <property type="entry name" value="Ferritin"/>
</dbReference>
<dbReference type="AlphaFoldDB" id="A0A4U1FFS6"/>
<comment type="subunit">
    <text evidence="4">Oligomer of 24 subunits. There are two types of subunits: L (light) chain and H (heavy) chain. The major chain can be light or heavy, depending on the species and tissue type. The functional molecule forms a roughly spherical shell with a diameter of 12 nm and contains a central cavity into which the insoluble mineral iron core is deposited. Interacts with NCOA4.</text>
</comment>
<dbReference type="InterPro" id="IPR009078">
    <property type="entry name" value="Ferritin-like_SF"/>
</dbReference>
<sequence length="129" mass="14337">MQTQCGGRPLFQEEQKPPQYEWGKTQDAVGVAVLAEKNLNQTLEDPPALGCAPADPRLCDFRESHFREKQVAQGNKCRLSSNLAGHRENANAKALTQQLLECDSESFRAPLKLKTSEGLQRGKQMQLVS</sequence>
<dbReference type="Proteomes" id="UP000308365">
    <property type="component" value="Unassembled WGS sequence"/>
</dbReference>
<keyword evidence="5" id="KW-0408">Iron</keyword>
<protein>
    <recommendedName>
        <fullName evidence="1">Ferritin light chain</fullName>
    </recommendedName>
</protein>
<dbReference type="PANTHER" id="PTHR11431:SF47">
    <property type="entry name" value="FERRITIN LIGHT CHAIN"/>
    <property type="match status" value="1"/>
</dbReference>
<feature type="binding site" evidence="5">
    <location>
        <position position="70"/>
    </location>
    <ligand>
        <name>Fe cation</name>
        <dbReference type="ChEBI" id="CHEBI:24875"/>
        <label>1</label>
    </ligand>
</feature>
<dbReference type="GO" id="GO:0008199">
    <property type="term" value="F:ferric iron binding"/>
    <property type="evidence" value="ECO:0007669"/>
    <property type="project" value="InterPro"/>
</dbReference>
<comment type="subcellular location">
    <subcellularLocation>
        <location evidence="2">Autolysosome</location>
    </subcellularLocation>
</comment>
<evidence type="ECO:0000256" key="3">
    <source>
        <dbReference type="ARBA" id="ARBA00045578"/>
    </source>
</evidence>
<accession>A0A4U1FFS6</accession>
<feature type="region of interest" description="Disordered" evidence="6">
    <location>
        <begin position="1"/>
        <end position="20"/>
    </location>
</feature>
<dbReference type="Gene3D" id="1.20.1260.10">
    <property type="match status" value="1"/>
</dbReference>
<dbReference type="GO" id="GO:0006826">
    <property type="term" value="P:iron ion transport"/>
    <property type="evidence" value="ECO:0007669"/>
    <property type="project" value="InterPro"/>
</dbReference>
<proteinExistence type="predicted"/>
<evidence type="ECO:0000256" key="5">
    <source>
        <dbReference type="PIRSR" id="PIRSR601519-1"/>
    </source>
</evidence>
<organism evidence="7 8">
    <name type="scientific">Monodon monoceros</name>
    <name type="common">Narwhal</name>
    <name type="synonym">Ceratodon monodon</name>
    <dbReference type="NCBI Taxonomy" id="40151"/>
    <lineage>
        <taxon>Eukaryota</taxon>
        <taxon>Metazoa</taxon>
        <taxon>Chordata</taxon>
        <taxon>Craniata</taxon>
        <taxon>Vertebrata</taxon>
        <taxon>Euteleostomi</taxon>
        <taxon>Mammalia</taxon>
        <taxon>Eutheria</taxon>
        <taxon>Laurasiatheria</taxon>
        <taxon>Artiodactyla</taxon>
        <taxon>Whippomorpha</taxon>
        <taxon>Cetacea</taxon>
        <taxon>Odontoceti</taxon>
        <taxon>Monodontidae</taxon>
        <taxon>Monodon</taxon>
    </lineage>
</organism>
<evidence type="ECO:0000256" key="6">
    <source>
        <dbReference type="SAM" id="MobiDB-lite"/>
    </source>
</evidence>
<dbReference type="EMBL" id="RWIC01000150">
    <property type="protein sequence ID" value="TKC48662.1"/>
    <property type="molecule type" value="Genomic_DNA"/>
</dbReference>
<gene>
    <name evidence="7" type="ORF">EI555_015862</name>
</gene>
<comment type="function">
    <text evidence="3">Stores iron in a soluble, non-toxic, readily available form. Important for iron homeostasis. Iron is taken up in the ferrous form and deposited as ferric hydroxides after oxidation. Also plays a role in delivery of iron to cells. Mediates iron uptake in capsule cells of the developing kidney. Delivery to lysosomes by the cargo receptor NCOA4 for autophagic degradation and release or iron.</text>
</comment>
<evidence type="ECO:0000256" key="2">
    <source>
        <dbReference type="ARBA" id="ARBA00044942"/>
    </source>
</evidence>